<dbReference type="GO" id="GO:0015920">
    <property type="term" value="P:lipopolysaccharide transport"/>
    <property type="evidence" value="ECO:0007669"/>
    <property type="project" value="InterPro"/>
</dbReference>
<evidence type="ECO:0000313" key="3">
    <source>
        <dbReference type="EMBL" id="TRO83303.1"/>
    </source>
</evidence>
<dbReference type="GO" id="GO:0009279">
    <property type="term" value="C:cell outer membrane"/>
    <property type="evidence" value="ECO:0007669"/>
    <property type="project" value="InterPro"/>
</dbReference>
<feature type="region of interest" description="Disordered" evidence="1">
    <location>
        <begin position="227"/>
        <end position="301"/>
    </location>
</feature>
<feature type="compositionally biased region" description="Low complexity" evidence="1">
    <location>
        <begin position="229"/>
        <end position="242"/>
    </location>
</feature>
<feature type="compositionally biased region" description="Low complexity" evidence="1">
    <location>
        <begin position="176"/>
        <end position="185"/>
    </location>
</feature>
<organism evidence="3 4">
    <name type="scientific">Trichloromonas acetexigens</name>
    <dbReference type="NCBI Taxonomy" id="38815"/>
    <lineage>
        <taxon>Bacteria</taxon>
        <taxon>Pseudomonadati</taxon>
        <taxon>Thermodesulfobacteriota</taxon>
        <taxon>Desulfuromonadia</taxon>
        <taxon>Desulfuromonadales</taxon>
        <taxon>Trichloromonadaceae</taxon>
        <taxon>Trichloromonas</taxon>
    </lineage>
</organism>
<dbReference type="Gene3D" id="2.60.450.10">
    <property type="entry name" value="Lipopolysaccharide (LPS) transport protein A like domain"/>
    <property type="match status" value="1"/>
</dbReference>
<evidence type="ECO:0000259" key="2">
    <source>
        <dbReference type="Pfam" id="PF04453"/>
    </source>
</evidence>
<name>A0A550JJF3_9BACT</name>
<gene>
    <name evidence="3" type="primary">lptD</name>
    <name evidence="3" type="ORF">FL622_04250</name>
</gene>
<accession>A0A550JJF3</accession>
<dbReference type="GO" id="GO:1990351">
    <property type="term" value="C:transporter complex"/>
    <property type="evidence" value="ECO:0007669"/>
    <property type="project" value="TreeGrafter"/>
</dbReference>
<dbReference type="Pfam" id="PF04453">
    <property type="entry name" value="LptD"/>
    <property type="match status" value="1"/>
</dbReference>
<reference evidence="3 4" key="1">
    <citation type="submission" date="2019-07" db="EMBL/GenBank/DDBJ databases">
        <title>Insights of Desulfuromonas acetexigens electromicrobiology.</title>
        <authorList>
            <person name="Katuri K."/>
            <person name="Sapireddy V."/>
            <person name="Shaw D.R."/>
            <person name="Saikaly P."/>
        </authorList>
    </citation>
    <scope>NUCLEOTIDE SEQUENCE [LARGE SCALE GENOMIC DNA]</scope>
    <source>
        <strain evidence="3 4">2873</strain>
    </source>
</reference>
<dbReference type="InterPro" id="IPR020889">
    <property type="entry name" value="LipoPS_assembly_LptD"/>
</dbReference>
<dbReference type="GO" id="GO:0043165">
    <property type="term" value="P:Gram-negative-bacterium-type cell outer membrane assembly"/>
    <property type="evidence" value="ECO:0007669"/>
    <property type="project" value="InterPro"/>
</dbReference>
<dbReference type="HAMAP" id="MF_01411">
    <property type="entry name" value="LPS_assembly_LptD"/>
    <property type="match status" value="1"/>
</dbReference>
<keyword evidence="4" id="KW-1185">Reference proteome</keyword>
<dbReference type="AlphaFoldDB" id="A0A550JJF3"/>
<feature type="compositionally biased region" description="Polar residues" evidence="1">
    <location>
        <begin position="278"/>
        <end position="291"/>
    </location>
</feature>
<comment type="caution">
    <text evidence="3">The sequence shown here is derived from an EMBL/GenBank/DDBJ whole genome shotgun (WGS) entry which is preliminary data.</text>
</comment>
<dbReference type="Gene3D" id="3.40.190.10">
    <property type="entry name" value="Periplasmic binding protein-like II"/>
    <property type="match status" value="1"/>
</dbReference>
<dbReference type="InterPro" id="IPR007543">
    <property type="entry name" value="LptD_C"/>
</dbReference>
<dbReference type="Proteomes" id="UP000317155">
    <property type="component" value="Unassembled WGS sequence"/>
</dbReference>
<dbReference type="OrthoDB" id="9760225at2"/>
<feature type="region of interest" description="Disordered" evidence="1">
    <location>
        <begin position="171"/>
        <end position="192"/>
    </location>
</feature>
<dbReference type="PANTHER" id="PTHR30189">
    <property type="entry name" value="LPS-ASSEMBLY PROTEIN"/>
    <property type="match status" value="1"/>
</dbReference>
<dbReference type="InterPro" id="IPR050218">
    <property type="entry name" value="LptD"/>
</dbReference>
<evidence type="ECO:0000313" key="4">
    <source>
        <dbReference type="Proteomes" id="UP000317155"/>
    </source>
</evidence>
<feature type="domain" description="LptD C-terminal" evidence="2">
    <location>
        <begin position="559"/>
        <end position="912"/>
    </location>
</feature>
<protein>
    <submittedName>
        <fullName evidence="3">LPS assembly protein LptD</fullName>
    </submittedName>
</protein>
<evidence type="ECO:0000256" key="1">
    <source>
        <dbReference type="SAM" id="MobiDB-lite"/>
    </source>
</evidence>
<dbReference type="EMBL" id="VJVV01000002">
    <property type="protein sequence ID" value="TRO83303.1"/>
    <property type="molecule type" value="Genomic_DNA"/>
</dbReference>
<sequence length="996" mass="111603">MMRVRLLFLLFMIFCWVAPVQARLTFGVVPKATHFFPSLEEAQVLADYLSRRLGEEVEVREFQEVTDLHEWLNRYRTVDMAAFTVSYVRQQQAGEFEVLATVVPLSAASGQSTELVVARQGVRRGLRNRLELALTAMGGDPEGRQLLAASGISHLVGAKVSPPATVIADYPPAEAPPLAEEPAVPSRSLPPIETSLPAPATLVTPVTAPLVAAPSLVHAPVPEPEALRESVAAESSEEALAAPTGTEDLSRAEDVVIAEGESVGETVIDAPETPAPVATSQKPAAVSSTGPGLQDLSGPAPVNLEADELSYDREASLYTARGGVRLTKGGVTLDADQMLFNDLTGDADATGNVYLTDPSGSLRAEQADYNMETGVGRIRSGKVFIKEHNFHLAGEELKRIGEQDYQLERGFFTTCDGDIPSWKFGARHIDVTLGKYARASNVLFYLHDWPVFYLPYIVFPAKTERESGMLMPRFGYSDKRGAELSLAYYQVIARNQDATISVDYLSDFGIGQGVEYRYIFGADNEGTLRGYYVNNIRDEYLRDKLKDEPDLADTLDEDDRYAMEWTHLGTLPGDWTLSADVEYVSNRDYFDEFGTVAEEYTKDQSESVVYLSRDWKNNIIAAEFDYTQELEFDDDTTLQRLPEVRFDALRRRLGQSPFFFGLASAYTYFWREEEVVTGDWETSKIKGQRLNVRPYLSAFFSPFPWLEVVPELGYRERLYETSSSGPGSEDAGIYDFSLRMGTSFSRVFHGGLGNYRKIRHSIDPEVVYSHVPNESQDHLPYFDSLDRIGVANRVTYSLTNRFTARLEPQPGVVEYLEFLNVRLSQSYDVRQSRHDRQDVNDVDPLGDVRAELLWSPTRNTFVDLDARYDFHSRSLDGFNARTGLRDQGGNSLSVDYRYSRAETEYATQGSEYVSGTASLALLAPFYLGYQHRYDIQDQVSLEKVFDLEYRSQCWSLFLTLRDRIDERQYVLVFALSGIGNVLRMGGNLGSTQVDEE</sequence>
<proteinExistence type="inferred from homology"/>
<dbReference type="PANTHER" id="PTHR30189:SF1">
    <property type="entry name" value="LPS-ASSEMBLY PROTEIN LPTD"/>
    <property type="match status" value="1"/>
</dbReference>